<reference evidence="1 2" key="1">
    <citation type="journal article" date="2019" name="Sci. Rep.">
        <title>A high-quality genome of Eragrostis curvula grass provides insights into Poaceae evolution and supports new strategies to enhance forage quality.</title>
        <authorList>
            <person name="Carballo J."/>
            <person name="Santos B.A.C.M."/>
            <person name="Zappacosta D."/>
            <person name="Garbus I."/>
            <person name="Selva J.P."/>
            <person name="Gallo C.A."/>
            <person name="Diaz A."/>
            <person name="Albertini E."/>
            <person name="Caccamo M."/>
            <person name="Echenique V."/>
        </authorList>
    </citation>
    <scope>NUCLEOTIDE SEQUENCE [LARGE SCALE GENOMIC DNA]</scope>
    <source>
        <strain evidence="2">cv. Victoria</strain>
        <tissue evidence="1">Leaf</tissue>
    </source>
</reference>
<comment type="caution">
    <text evidence="1">The sequence shown here is derived from an EMBL/GenBank/DDBJ whole genome shotgun (WGS) entry which is preliminary data.</text>
</comment>
<dbReference type="SUPFAM" id="SSF52047">
    <property type="entry name" value="RNI-like"/>
    <property type="match status" value="1"/>
</dbReference>
<dbReference type="PANTHER" id="PTHR34709">
    <property type="entry name" value="OS10G0396666 PROTEIN"/>
    <property type="match status" value="1"/>
</dbReference>
<name>A0A5J9VXT9_9POAL</name>
<dbReference type="Proteomes" id="UP000324897">
    <property type="component" value="Chromosome 4"/>
</dbReference>
<dbReference type="AlphaFoldDB" id="A0A5J9VXT9"/>
<dbReference type="PANTHER" id="PTHR34709:SF80">
    <property type="entry name" value="F-BOX DOMAIN-CONTAINING PROTEIN"/>
    <property type="match status" value="1"/>
</dbReference>
<gene>
    <name evidence="1" type="ORF">EJB05_13912</name>
</gene>
<protein>
    <recommendedName>
        <fullName evidence="3">FBD domain-containing protein</fullName>
    </recommendedName>
</protein>
<evidence type="ECO:0000313" key="2">
    <source>
        <dbReference type="Proteomes" id="UP000324897"/>
    </source>
</evidence>
<evidence type="ECO:0000313" key="1">
    <source>
        <dbReference type="EMBL" id="TVU40447.1"/>
    </source>
</evidence>
<organism evidence="1 2">
    <name type="scientific">Eragrostis curvula</name>
    <name type="common">weeping love grass</name>
    <dbReference type="NCBI Taxonomy" id="38414"/>
    <lineage>
        <taxon>Eukaryota</taxon>
        <taxon>Viridiplantae</taxon>
        <taxon>Streptophyta</taxon>
        <taxon>Embryophyta</taxon>
        <taxon>Tracheophyta</taxon>
        <taxon>Spermatophyta</taxon>
        <taxon>Magnoliopsida</taxon>
        <taxon>Liliopsida</taxon>
        <taxon>Poales</taxon>
        <taxon>Poaceae</taxon>
        <taxon>PACMAD clade</taxon>
        <taxon>Chloridoideae</taxon>
        <taxon>Eragrostideae</taxon>
        <taxon>Eragrostidinae</taxon>
        <taxon>Eragrostis</taxon>
    </lineage>
</organism>
<proteinExistence type="predicted"/>
<evidence type="ECO:0008006" key="3">
    <source>
        <dbReference type="Google" id="ProtNLM"/>
    </source>
</evidence>
<dbReference type="InterPro" id="IPR055312">
    <property type="entry name" value="FBL15-like"/>
</dbReference>
<dbReference type="Gramene" id="TVU40447">
    <property type="protein sequence ID" value="TVU40447"/>
    <property type="gene ID" value="EJB05_13912"/>
</dbReference>
<sequence length="384" mass="42970">MPSVAAWLSAASGRLTGRLVFQNKAVGRGERGAFELPCLENAASISLDLGFLGLALPPAGTFARLTGLFLIRVRLQGASALGDLVSSPRCPSLRKLVVYNARVPGNITIHSKSLLKMELRQLDGLQKFVIDARELKELRMLDCFSENRPTADISAPRLVVLEFTDRYDPSSIQFGSMALLQQLATSFFLVYGPQGYANNRTILELLDRFRVIRELTFTLAIPPGIGNYLYLMEDITVLPRISSLTLIVFNSGHTFGASVFHVLRNCTDLRSLTLRFDSTFKEFACPSGCICEQPTSWKTDKHVLNCLEEVEITNMKVAEHEVVFMKQLFNWATVLKDMRVVFHCSITETKAWELHQTLSSISGPEMCTKFYIQCGDPKLLHLLR</sequence>
<accession>A0A5J9VXT9</accession>
<keyword evidence="2" id="KW-1185">Reference proteome</keyword>
<dbReference type="EMBL" id="RWGY01000007">
    <property type="protein sequence ID" value="TVU40447.1"/>
    <property type="molecule type" value="Genomic_DNA"/>
</dbReference>
<dbReference type="OrthoDB" id="589267at2759"/>